<dbReference type="Proteomes" id="UP000617628">
    <property type="component" value="Unassembled WGS sequence"/>
</dbReference>
<dbReference type="InterPro" id="IPR046342">
    <property type="entry name" value="CBS_dom_sf"/>
</dbReference>
<dbReference type="SUPFAM" id="SSF54631">
    <property type="entry name" value="CBS-domain pair"/>
    <property type="match status" value="1"/>
</dbReference>
<dbReference type="InterPro" id="IPR044725">
    <property type="entry name" value="CBSX3_CBS_dom"/>
</dbReference>
<evidence type="ECO:0000259" key="3">
    <source>
        <dbReference type="PROSITE" id="PS51371"/>
    </source>
</evidence>
<sequence>MNTPVSSLLTKKSIELLSVAPDTTVQKAVELMNRVRVGSVLVMDSKSLVGIFTERDVLRKIVAEGRDATKVAVSEVMSSQLVTISPDTEVGQAMDIVSENKVRHLPVLEDGLVVGLISAGDLNRHATETFRAEAGTLMSYLSDSGGIGY</sequence>
<dbReference type="Gene3D" id="3.10.580.10">
    <property type="entry name" value="CBS-domain"/>
    <property type="match status" value="1"/>
</dbReference>
<dbReference type="EMBL" id="JAENIL010000052">
    <property type="protein sequence ID" value="MBK1879611.1"/>
    <property type="molecule type" value="Genomic_DNA"/>
</dbReference>
<proteinExistence type="predicted"/>
<evidence type="ECO:0000256" key="2">
    <source>
        <dbReference type="PROSITE-ProRule" id="PRU00703"/>
    </source>
</evidence>
<dbReference type="InterPro" id="IPR051257">
    <property type="entry name" value="Diverse_CBS-Domain"/>
</dbReference>
<evidence type="ECO:0000313" key="5">
    <source>
        <dbReference type="Proteomes" id="UP000617628"/>
    </source>
</evidence>
<evidence type="ECO:0000256" key="1">
    <source>
        <dbReference type="ARBA" id="ARBA00023122"/>
    </source>
</evidence>
<dbReference type="RefSeq" id="WP_200357824.1">
    <property type="nucleotide sequence ID" value="NZ_JAENIL010000052.1"/>
</dbReference>
<dbReference type="PANTHER" id="PTHR43080">
    <property type="entry name" value="CBS DOMAIN-CONTAINING PROTEIN CBSX3, MITOCHONDRIAL"/>
    <property type="match status" value="1"/>
</dbReference>
<dbReference type="PROSITE" id="PS51371">
    <property type="entry name" value="CBS"/>
    <property type="match status" value="2"/>
</dbReference>
<reference evidence="4" key="1">
    <citation type="submission" date="2021-01" db="EMBL/GenBank/DDBJ databases">
        <title>Modified the classification status of verrucomicrobia.</title>
        <authorList>
            <person name="Feng X."/>
        </authorList>
    </citation>
    <scope>NUCLEOTIDE SEQUENCE</scope>
    <source>
        <strain evidence="4">KCTC 13126</strain>
    </source>
</reference>
<feature type="domain" description="CBS" evidence="3">
    <location>
        <begin position="9"/>
        <end position="68"/>
    </location>
</feature>
<dbReference type="Pfam" id="PF00571">
    <property type="entry name" value="CBS"/>
    <property type="match status" value="2"/>
</dbReference>
<name>A0A934RZQ3_9BACT</name>
<dbReference type="AlphaFoldDB" id="A0A934RZQ3"/>
<dbReference type="PANTHER" id="PTHR43080:SF2">
    <property type="entry name" value="CBS DOMAIN-CONTAINING PROTEIN"/>
    <property type="match status" value="1"/>
</dbReference>
<dbReference type="InterPro" id="IPR000644">
    <property type="entry name" value="CBS_dom"/>
</dbReference>
<feature type="domain" description="CBS" evidence="3">
    <location>
        <begin position="77"/>
        <end position="133"/>
    </location>
</feature>
<organism evidence="4 5">
    <name type="scientific">Pelagicoccus mobilis</name>
    <dbReference type="NCBI Taxonomy" id="415221"/>
    <lineage>
        <taxon>Bacteria</taxon>
        <taxon>Pseudomonadati</taxon>
        <taxon>Verrucomicrobiota</taxon>
        <taxon>Opitutia</taxon>
        <taxon>Puniceicoccales</taxon>
        <taxon>Pelagicoccaceae</taxon>
        <taxon>Pelagicoccus</taxon>
    </lineage>
</organism>
<protein>
    <submittedName>
        <fullName evidence="4">CBS domain-containing protein</fullName>
    </submittedName>
</protein>
<comment type="caution">
    <text evidence="4">The sequence shown here is derived from an EMBL/GenBank/DDBJ whole genome shotgun (WGS) entry which is preliminary data.</text>
</comment>
<dbReference type="SMART" id="SM00116">
    <property type="entry name" value="CBS"/>
    <property type="match status" value="2"/>
</dbReference>
<gene>
    <name evidence="4" type="ORF">JIN87_22185</name>
</gene>
<evidence type="ECO:0000313" key="4">
    <source>
        <dbReference type="EMBL" id="MBK1879611.1"/>
    </source>
</evidence>
<dbReference type="CDD" id="cd04623">
    <property type="entry name" value="CBS_pair_bac_euk"/>
    <property type="match status" value="1"/>
</dbReference>
<keyword evidence="5" id="KW-1185">Reference proteome</keyword>
<keyword evidence="1 2" id="KW-0129">CBS domain</keyword>
<accession>A0A934RZQ3</accession>